<dbReference type="Pfam" id="PF00583">
    <property type="entry name" value="Acetyltransf_1"/>
    <property type="match status" value="1"/>
</dbReference>
<dbReference type="Gene3D" id="3.40.630.30">
    <property type="match status" value="1"/>
</dbReference>
<dbReference type="EMBL" id="JAAGWK010000005">
    <property type="protein sequence ID" value="NEL52850.1"/>
    <property type="molecule type" value="Genomic_DNA"/>
</dbReference>
<dbReference type="InterPro" id="IPR050680">
    <property type="entry name" value="YpeA/RimI_acetyltransf"/>
</dbReference>
<dbReference type="PANTHER" id="PTHR43420:SF12">
    <property type="entry name" value="N-ACETYLTRANSFERASE DOMAIN-CONTAINING PROTEIN"/>
    <property type="match status" value="1"/>
</dbReference>
<feature type="region of interest" description="Disordered" evidence="3">
    <location>
        <begin position="115"/>
        <end position="137"/>
    </location>
</feature>
<dbReference type="SUPFAM" id="SSF55729">
    <property type="entry name" value="Acyl-CoA N-acyltransferases (Nat)"/>
    <property type="match status" value="1"/>
</dbReference>
<comment type="caution">
    <text evidence="5">The sequence shown here is derived from an EMBL/GenBank/DDBJ whole genome shotgun (WGS) entry which is preliminary data.</text>
</comment>
<dbReference type="InterPro" id="IPR000182">
    <property type="entry name" value="GNAT_dom"/>
</dbReference>
<dbReference type="PROSITE" id="PS51186">
    <property type="entry name" value="GNAT"/>
    <property type="match status" value="1"/>
</dbReference>
<protein>
    <submittedName>
        <fullName evidence="5">GNAT family N-acetyltransferase</fullName>
    </submittedName>
</protein>
<evidence type="ECO:0000256" key="1">
    <source>
        <dbReference type="ARBA" id="ARBA00022679"/>
    </source>
</evidence>
<feature type="compositionally biased region" description="Low complexity" evidence="3">
    <location>
        <begin position="44"/>
        <end position="53"/>
    </location>
</feature>
<feature type="domain" description="N-acetyltransferase" evidence="4">
    <location>
        <begin position="311"/>
        <end position="448"/>
    </location>
</feature>
<evidence type="ECO:0000256" key="2">
    <source>
        <dbReference type="ARBA" id="ARBA00023315"/>
    </source>
</evidence>
<keyword evidence="2" id="KW-0012">Acyltransferase</keyword>
<dbReference type="GO" id="GO:0016747">
    <property type="term" value="F:acyltransferase activity, transferring groups other than amino-acyl groups"/>
    <property type="evidence" value="ECO:0007669"/>
    <property type="project" value="InterPro"/>
</dbReference>
<dbReference type="Proteomes" id="UP000470470">
    <property type="component" value="Unassembled WGS sequence"/>
</dbReference>
<keyword evidence="6" id="KW-1185">Reference proteome</keyword>
<sequence length="448" mass="46761">MAARGADQRPRCPADLRRRRRGRRRRWWAVPVAAAVLARCPGRRAGAAAGRAPVGHRRGRGAGGRPAHATGDGDGPRAGRGVRCGSGLPRRWSGAPAVGPGAAVRTALLRAAADRCRARDHGQRPVAAPGRGRAHDRCVDAHRGRRRGRHPRRGLVVARPALLLLPPGRTRRPGAAGAAVDGLALTRGPGARPTSPGRWPDAGPGELLDRAADALPAAEEQVRHGWRLRHAGEGPWWSGATLAHGGVPDAGLASGVAAVEAFYADRAAPALVQVCPGCPSGLDGELAGRGWRRHGSTLLQVAGVSADPPRQVLAHGSEQPTAAWWAVRGPDADVAAERRALARVTAPSWYVTAHLDGGPVAVGRAVADRGWAGVFGMATLPAARRRGAGRAVLAALAGWAAARGCRGLYLQVEERNAAAGRLYARAGFGTLARYHYRSHPRAALPRCG</sequence>
<gene>
    <name evidence="5" type="ORF">G1H19_02325</name>
</gene>
<name>A0A7K3WAI3_9ACTN</name>
<evidence type="ECO:0000259" key="4">
    <source>
        <dbReference type="PROSITE" id="PS51186"/>
    </source>
</evidence>
<reference evidence="5 6" key="1">
    <citation type="submission" date="2020-02" db="EMBL/GenBank/DDBJ databases">
        <title>The whole genome sequence of CPCC 205119.</title>
        <authorList>
            <person name="Jiang Z."/>
        </authorList>
    </citation>
    <scope>NUCLEOTIDE SEQUENCE [LARGE SCALE GENOMIC DNA]</scope>
    <source>
        <strain evidence="5 6">CPCC 205119</strain>
    </source>
</reference>
<proteinExistence type="predicted"/>
<dbReference type="InterPro" id="IPR016181">
    <property type="entry name" value="Acyl_CoA_acyltransferase"/>
</dbReference>
<feature type="compositionally biased region" description="Basic and acidic residues" evidence="3">
    <location>
        <begin position="1"/>
        <end position="16"/>
    </location>
</feature>
<keyword evidence="1 5" id="KW-0808">Transferase</keyword>
<evidence type="ECO:0000256" key="3">
    <source>
        <dbReference type="SAM" id="MobiDB-lite"/>
    </source>
</evidence>
<evidence type="ECO:0000313" key="6">
    <source>
        <dbReference type="Proteomes" id="UP000470470"/>
    </source>
</evidence>
<accession>A0A7K3WAI3</accession>
<feature type="region of interest" description="Disordered" evidence="3">
    <location>
        <begin position="1"/>
        <end position="24"/>
    </location>
</feature>
<dbReference type="AlphaFoldDB" id="A0A7K3WAI3"/>
<dbReference type="PANTHER" id="PTHR43420">
    <property type="entry name" value="ACETYLTRANSFERASE"/>
    <property type="match status" value="1"/>
</dbReference>
<feature type="region of interest" description="Disordered" evidence="3">
    <location>
        <begin position="167"/>
        <end position="199"/>
    </location>
</feature>
<feature type="region of interest" description="Disordered" evidence="3">
    <location>
        <begin position="44"/>
        <end position="80"/>
    </location>
</feature>
<organism evidence="5 6">
    <name type="scientific">Goekera deserti</name>
    <dbReference type="NCBI Taxonomy" id="2497753"/>
    <lineage>
        <taxon>Bacteria</taxon>
        <taxon>Bacillati</taxon>
        <taxon>Actinomycetota</taxon>
        <taxon>Actinomycetes</taxon>
        <taxon>Geodermatophilales</taxon>
        <taxon>Geodermatophilaceae</taxon>
        <taxon>Goekera</taxon>
    </lineage>
</organism>
<evidence type="ECO:0000313" key="5">
    <source>
        <dbReference type="EMBL" id="NEL52850.1"/>
    </source>
</evidence>
<feature type="compositionally biased region" description="Low complexity" evidence="3">
    <location>
        <begin position="167"/>
        <end position="185"/>
    </location>
</feature>